<feature type="signal peptide" evidence="1">
    <location>
        <begin position="1"/>
        <end position="21"/>
    </location>
</feature>
<name>A0A6B0U713_IXORI</name>
<reference evidence="2" key="1">
    <citation type="submission" date="2019-12" db="EMBL/GenBank/DDBJ databases">
        <title>An insight into the sialome of adult female Ixodes ricinus ticks feeding for 6 days.</title>
        <authorList>
            <person name="Perner J."/>
            <person name="Ribeiro J.M.C."/>
        </authorList>
    </citation>
    <scope>NUCLEOTIDE SEQUENCE</scope>
    <source>
        <strain evidence="2">Semi-engorged</strain>
        <tissue evidence="2">Salivary glands</tissue>
    </source>
</reference>
<protein>
    <submittedName>
        <fullName evidence="2">Putative secreted protein</fullName>
    </submittedName>
</protein>
<feature type="chain" id="PRO_5025415589" evidence="1">
    <location>
        <begin position="22"/>
        <end position="101"/>
    </location>
</feature>
<dbReference type="AlphaFoldDB" id="A0A6B0U713"/>
<evidence type="ECO:0000256" key="1">
    <source>
        <dbReference type="SAM" id="SignalP"/>
    </source>
</evidence>
<accession>A0A6B0U713</accession>
<evidence type="ECO:0000313" key="2">
    <source>
        <dbReference type="EMBL" id="MXU88259.1"/>
    </source>
</evidence>
<dbReference type="EMBL" id="GIFC01006176">
    <property type="protein sequence ID" value="MXU88259.1"/>
    <property type="molecule type" value="Transcribed_RNA"/>
</dbReference>
<organism evidence="2">
    <name type="scientific">Ixodes ricinus</name>
    <name type="common">Common tick</name>
    <name type="synonym">Acarus ricinus</name>
    <dbReference type="NCBI Taxonomy" id="34613"/>
    <lineage>
        <taxon>Eukaryota</taxon>
        <taxon>Metazoa</taxon>
        <taxon>Ecdysozoa</taxon>
        <taxon>Arthropoda</taxon>
        <taxon>Chelicerata</taxon>
        <taxon>Arachnida</taxon>
        <taxon>Acari</taxon>
        <taxon>Parasitiformes</taxon>
        <taxon>Ixodida</taxon>
        <taxon>Ixodoidea</taxon>
        <taxon>Ixodidae</taxon>
        <taxon>Ixodinae</taxon>
        <taxon>Ixodes</taxon>
    </lineage>
</organism>
<proteinExistence type="predicted"/>
<keyword evidence="1" id="KW-0732">Signal</keyword>
<sequence length="101" mass="10621">MFTSLLARSSFLVASISMCAGSSLTGTLGANAYVRVLVSLLADDNSVILIRSLSLPPYRSLSIVFLSRGTTTNQTTMAEMTATHTATISAPHQGIKSNLSI</sequence>